<dbReference type="PROSITE" id="PS52053">
    <property type="entry name" value="NEL"/>
    <property type="match status" value="1"/>
</dbReference>
<dbReference type="GO" id="GO:0061630">
    <property type="term" value="F:ubiquitin protein ligase activity"/>
    <property type="evidence" value="ECO:0007669"/>
    <property type="project" value="UniProtKB-EC"/>
</dbReference>
<evidence type="ECO:0000256" key="3">
    <source>
        <dbReference type="ARBA" id="ARBA00022614"/>
    </source>
</evidence>
<evidence type="ECO:0000256" key="5">
    <source>
        <dbReference type="ARBA" id="ARBA00023026"/>
    </source>
</evidence>
<dbReference type="GO" id="GO:0005737">
    <property type="term" value="C:cytoplasm"/>
    <property type="evidence" value="ECO:0007669"/>
    <property type="project" value="TreeGrafter"/>
</dbReference>
<evidence type="ECO:0000313" key="10">
    <source>
        <dbReference type="Proteomes" id="UP000658390"/>
    </source>
</evidence>
<dbReference type="InterPro" id="IPR046673">
    <property type="entry name" value="ToxA_N"/>
</dbReference>
<evidence type="ECO:0000313" key="9">
    <source>
        <dbReference type="EMBL" id="MBJ2257204.1"/>
    </source>
</evidence>
<protein>
    <recommendedName>
        <fullName evidence="2">RING-type E3 ubiquitin transferase</fullName>
        <ecNumber evidence="2">2.3.2.27</ecNumber>
    </recommendedName>
</protein>
<organism evidence="9 10">
    <name type="scientific">Pseudomonas psychrophila</name>
    <dbReference type="NCBI Taxonomy" id="122355"/>
    <lineage>
        <taxon>Bacteria</taxon>
        <taxon>Pseudomonadati</taxon>
        <taxon>Pseudomonadota</taxon>
        <taxon>Gammaproteobacteria</taxon>
        <taxon>Pseudomonadales</taxon>
        <taxon>Pseudomonadaceae</taxon>
        <taxon>Pseudomonas</taxon>
    </lineage>
</organism>
<comment type="catalytic activity">
    <reaction evidence="1">
        <text>S-ubiquitinyl-[E2 ubiquitin-conjugating enzyme]-L-cysteine + [acceptor protein]-L-lysine = [E2 ubiquitin-conjugating enzyme]-L-cysteine + N(6)-ubiquitinyl-[acceptor protein]-L-lysine.</text>
        <dbReference type="EC" id="2.3.2.27"/>
    </reaction>
</comment>
<comment type="PTM">
    <text evidence="6">Ubiquitinated in the presence of host E1 ubiquitin-activating enzyme, E2 ubiquitin-conjugating enzyme and ubiquitin.</text>
</comment>
<dbReference type="InterPro" id="IPR003591">
    <property type="entry name" value="Leu-rich_rpt_typical-subtyp"/>
</dbReference>
<keyword evidence="5" id="KW-0843">Virulence</keyword>
<dbReference type="PANTHER" id="PTHR48051">
    <property type="match status" value="1"/>
</dbReference>
<dbReference type="PROSITE" id="PS51450">
    <property type="entry name" value="LRR"/>
    <property type="match status" value="1"/>
</dbReference>
<keyword evidence="4" id="KW-0677">Repeat</keyword>
<dbReference type="SMART" id="SM00369">
    <property type="entry name" value="LRR_TYP"/>
    <property type="match status" value="10"/>
</dbReference>
<dbReference type="GO" id="GO:0005576">
    <property type="term" value="C:extracellular region"/>
    <property type="evidence" value="ECO:0007669"/>
    <property type="project" value="UniProtKB-UniRule"/>
</dbReference>
<dbReference type="Gene3D" id="3.80.10.10">
    <property type="entry name" value="Ribonuclease Inhibitor"/>
    <property type="match status" value="3"/>
</dbReference>
<dbReference type="EMBL" id="JAEKCZ010000009">
    <property type="protein sequence ID" value="MBJ2257204.1"/>
    <property type="molecule type" value="Genomic_DNA"/>
</dbReference>
<feature type="region of interest" description="Disordered" evidence="7">
    <location>
        <begin position="1832"/>
        <end position="1857"/>
    </location>
</feature>
<dbReference type="InterPro" id="IPR029487">
    <property type="entry name" value="NEL_dom"/>
</dbReference>
<name>A0A8I1K542_9PSED</name>
<gene>
    <name evidence="9" type="ORF">JFT45_11825</name>
</gene>
<comment type="caution">
    <text evidence="9">The sequence shown here is derived from an EMBL/GenBank/DDBJ whole genome shotgun (WGS) entry which is preliminary data.</text>
</comment>
<feature type="active site" description="Glycyl thioester intermediate" evidence="6">
    <location>
        <position position="1940"/>
    </location>
</feature>
<keyword evidence="6" id="KW-1035">Host cytoplasm</keyword>
<reference evidence="9" key="1">
    <citation type="submission" date="2020-12" db="EMBL/GenBank/DDBJ databases">
        <title>Antibiotic resistance and phylogeny of Pseudomonas spp. isolated over three decades from chicken meat in the Norwegian food chain.</title>
        <authorList>
            <person name="Moen B."/>
        </authorList>
    </citation>
    <scope>NUCLEOTIDE SEQUENCE</scope>
    <source>
        <strain evidence="9">MF6762</strain>
    </source>
</reference>
<dbReference type="SUPFAM" id="SSF52058">
    <property type="entry name" value="L domain-like"/>
    <property type="match status" value="1"/>
</dbReference>
<evidence type="ECO:0000256" key="2">
    <source>
        <dbReference type="ARBA" id="ARBA00012483"/>
    </source>
</evidence>
<feature type="compositionally biased region" description="Acidic residues" evidence="7">
    <location>
        <begin position="1836"/>
        <end position="1846"/>
    </location>
</feature>
<keyword evidence="3" id="KW-0433">Leucine-rich repeat</keyword>
<dbReference type="Proteomes" id="UP000658390">
    <property type="component" value="Unassembled WGS sequence"/>
</dbReference>
<dbReference type="InterPro" id="IPR050216">
    <property type="entry name" value="LRR_domain-containing"/>
</dbReference>
<feature type="domain" description="NEL" evidence="8">
    <location>
        <begin position="1855"/>
        <end position="2135"/>
    </location>
</feature>
<dbReference type="InterPro" id="IPR032675">
    <property type="entry name" value="LRR_dom_sf"/>
</dbReference>
<dbReference type="InterPro" id="IPR001611">
    <property type="entry name" value="Leu-rich_rpt"/>
</dbReference>
<comment type="similarity">
    <text evidence="6">Belongs to the LRR-containing bacterial E3 ligase family.</text>
</comment>
<dbReference type="RefSeq" id="WP_198821968.1">
    <property type="nucleotide sequence ID" value="NZ_JAEKCZ010000009.1"/>
</dbReference>
<keyword evidence="6" id="KW-0832">Ubl conjugation</keyword>
<evidence type="ECO:0000256" key="1">
    <source>
        <dbReference type="ARBA" id="ARBA00000900"/>
    </source>
</evidence>
<dbReference type="Pfam" id="PF14496">
    <property type="entry name" value="NEL"/>
    <property type="match status" value="1"/>
</dbReference>
<dbReference type="EC" id="2.3.2.27" evidence="2"/>
<keyword evidence="6" id="KW-0964">Secreted</keyword>
<evidence type="ECO:0000256" key="6">
    <source>
        <dbReference type="PROSITE-ProRule" id="PRU01398"/>
    </source>
</evidence>
<proteinExistence type="inferred from homology"/>
<evidence type="ECO:0000256" key="4">
    <source>
        <dbReference type="ARBA" id="ARBA00022737"/>
    </source>
</evidence>
<keyword evidence="6" id="KW-0833">Ubl conjugation pathway</keyword>
<dbReference type="SUPFAM" id="SSF52047">
    <property type="entry name" value="RNI-like"/>
    <property type="match status" value="1"/>
</dbReference>
<dbReference type="GO" id="GO:0016567">
    <property type="term" value="P:protein ubiquitination"/>
    <property type="evidence" value="ECO:0007669"/>
    <property type="project" value="InterPro"/>
</dbReference>
<dbReference type="PANTHER" id="PTHR48051:SF1">
    <property type="entry name" value="RAS SUPPRESSOR PROTEIN 1"/>
    <property type="match status" value="1"/>
</dbReference>
<dbReference type="Gene3D" id="1.20.58.360">
    <property type="entry name" value="Shigella T3SS effector IpaH defines"/>
    <property type="match status" value="1"/>
</dbReference>
<sequence>MGNSYTRNGLGPHAALIKGKLPGWIKHIHVNDIKRLSPGLASRDEPPEWFTLAPRWLRQALIASQDRSRRANTALAKTLGGLQGITEFAEPRLKEALHSHSAAGQAMDVNKNRLFYLRRNQPVQHQSLLQAALMNFEGNEAFSLAVNGQVSALAPEGALPLDVWTPVPAYPVSLQIADVLVRGLKPVISTFKQAQDNLKPVPGFRYREKLAMTPQVFSQICRALDLGQQYQDHLSEVFDAPNRASSVRHHLQEAQKALLAVHLHAALMQQHVSTQAYDMVRAVLDGDPGPMLNAKPVVFSQLQLYGFTLDQVLIMGPYRSTLPVTEWVDTDFGVQLPVMKKPDMERLVVWIPGAPLYPLKEYPSLEAFQYELGLNLRTPAYQELFAQRVPQGDAQAFVLRLNHQLYRKTPDPKGKEAPVYVDEVDLKLGQAYIEPRPGELFTALYDLHLERLKANARLLAVPTADADSALLQQRLDYWLGLGMDAVNVAAFFIPGVGEVMMAVMALQMGMEIYHGIESWSVGDVEGAWAHLQSVAINVGLAGAMGGAGYGVGKIPTANLSKWADKLTQIILPNAQTRLWMPDLRPYQCDVTFGPQVKPNALGQYLVDGKTWVRIDRHVYEQTFDPALKAWRIKHPTDSTAYQPLLKHNDGGAWRHHHEQPLQWPRETLLRRLGHDTEAFDDQILAQIGDVSGISDDEQRKIHIDGLPVPAVLMDTLEQFGLEHVQGRLGDQPVNRSNADLDWLRRRHPMLTERTAREVLEQVGQHDLARLRETRQVPGKIDDLARALAQQGRLNRALAGLYRQSLASLDSERLALHCRALLPGISGAELPQAIGRYATSHRSEMARVLKLRVPRSSPRLQKLNGQIGYPLSGRGEVSQVDDSLVSRMRDVYPNMTDQEVSHYLLRRLDEGQSDQQIYHFLTTQQRELDTLRTALDQWIGGARDAFSQRMRRHATDRLVTCWREGLLRNGEPSSYLNLEFDLGWVSDYPVLEADFSHVRTLKLDTGLMLSEPQMGFVKRFSGVQRLEMNLHHSDQLRVAEGLSLLPAVKELSLDAGWQGFSQLFINRLQTVPQIERLSLTGPVGVLDVSGWPQLRALRLAGTLGQWPLGLFELEHLDVLDLSGSIIESLPEQLFSGHPRVWRGLRLEWSKIHPRAVRRAYEYLRDNPGHLMDVEQWIAGYCQGCLKRFIPHNQPFAERVVAQFALREQGMTELFGRVNTLHEENQALNVALDAWLSSRPLTADVFFRRQVVDKIQHCWSLGISRRLGFEAVSAGPSWRHVSNAGHLDLSGGRLDELPQLPESGFAHVQHLDLNNLGMPLDVLDRFLGSFANVHVLNLSRNGLTSLPTVLRRLTRITDLDLTYNELTVTPSMQGLLDCLGELKKLSLQGNRVTALDVSAMTRLESLDLSHSAIKQWPAGALQLPQLRQLNMSRSAVTDIPAAGLQGHEDLMSGTQLRGCRLTPESCARLLAYAQRTGRQSAGDISPFLLATGRTGGSPEFFPEEVSDNPELLLPGRQVSEHGDSPVTPAALLQRLNPDLALSEAIDRIEQIRGQGVGALQIDAQLLEWSRQHDGLILRLNRWIDMPSYREGGRWVSAVDRRRAADRIIRSWRHTLGAEAISDEDEIHTLDFSDLCLGDLPQLDQPLAHVTTLNLNGVRLSAQGSNGFISGFTGLHTLRLNNNALSHLPDAVGSLGTLTRLEACYNQLEDAEHLHHQLQSLTRLEWLDLNYNRLENFDLTGLNRLHTLLLRGNRLVRWPMGVLNTPTLRNLNLSNNQIEYIPVELFDGDNDELMASTDLTDNLLSASGFSELRDYLDLSGNSLGYDREDIESALREEGEAVDSSDESDEDLVHPSAEPQDQQKARWFENIPADSSRHGVWDALRAEEGSEGLFHLLAQLKHSRDFIQDKADLARRVWSVLEAGEMDSMLRNELFIIARSPMTCGDGRILLFSDLEVKVHEFNALRSVVPGAEGPVLLKLATGLFRLGQVEEISRTDISLHPERDPAEIRLAYRIGLAKRLDLPKQPTDMLFRNASGVTDQDIDTACSKVLAAQNSPLLMEQLISQDYWVSYLQRKYASAFSRLELRYEQEAEALQDQHPELDEAYSREIVAMGERRKIEQRALLTRLSQRERDEIAPV</sequence>
<dbReference type="Pfam" id="PF20178">
    <property type="entry name" value="ToxA_N"/>
    <property type="match status" value="1"/>
</dbReference>
<evidence type="ECO:0000256" key="7">
    <source>
        <dbReference type="SAM" id="MobiDB-lite"/>
    </source>
</evidence>
<accession>A0A8I1K542</accession>
<evidence type="ECO:0000259" key="8">
    <source>
        <dbReference type="PROSITE" id="PS52053"/>
    </source>
</evidence>
<keyword evidence="6" id="KW-0808">Transferase</keyword>